<gene>
    <name evidence="3" type="ORF">OB914_09150</name>
    <name evidence="2" type="ORF">OB916_07810</name>
</gene>
<organism evidence="3 5">
    <name type="scientific">Halapricum hydrolyticum</name>
    <dbReference type="NCBI Taxonomy" id="2979991"/>
    <lineage>
        <taxon>Archaea</taxon>
        <taxon>Methanobacteriati</taxon>
        <taxon>Methanobacteriota</taxon>
        <taxon>Stenosarchaea group</taxon>
        <taxon>Halobacteria</taxon>
        <taxon>Halobacteriales</taxon>
        <taxon>Haloarculaceae</taxon>
        <taxon>Halapricum</taxon>
    </lineage>
</organism>
<name>A0AAE3IBK3_9EURY</name>
<dbReference type="Proteomes" id="UP001208186">
    <property type="component" value="Unassembled WGS sequence"/>
</dbReference>
<dbReference type="InterPro" id="IPR055943">
    <property type="entry name" value="DUF7521"/>
</dbReference>
<reference evidence="3" key="1">
    <citation type="submission" date="2023-02" db="EMBL/GenBank/DDBJ databases">
        <title>Enrichment on poylsaccharides allowed isolation of novel metabolic and taxonomic groups of Haloarchaea.</title>
        <authorList>
            <person name="Sorokin D.Y."/>
            <person name="Elcheninov A.G."/>
            <person name="Khizhniak T.V."/>
            <person name="Kolganova T.V."/>
            <person name="Kublanov I.V."/>
        </authorList>
    </citation>
    <scope>NUCLEOTIDE SEQUENCE</scope>
    <source>
        <strain evidence="2 4">HArc-curdl5-1</strain>
        <strain evidence="3">HArc-curdl7</strain>
    </source>
</reference>
<dbReference type="EMBL" id="JAOPKD010000007">
    <property type="protein sequence ID" value="MCU4727137.1"/>
    <property type="molecule type" value="Genomic_DNA"/>
</dbReference>
<accession>A0AAE3IBK3</accession>
<evidence type="ECO:0000256" key="1">
    <source>
        <dbReference type="SAM" id="Phobius"/>
    </source>
</evidence>
<keyword evidence="4" id="KW-1185">Reference proteome</keyword>
<sequence>MGPTLEAFVVAMNTVTLVCGGLVTLYAVRAYRRTGARALGSLAVGLAFVTAGALLAGGLHQLVGLDFATGVGIQSAFTAAGFAVLAHSLYTSWENPGGQSSM</sequence>
<keyword evidence="1" id="KW-1133">Transmembrane helix</keyword>
<dbReference type="Proteomes" id="UP001209746">
    <property type="component" value="Unassembled WGS sequence"/>
</dbReference>
<evidence type="ECO:0000313" key="2">
    <source>
        <dbReference type="EMBL" id="MCU4717972.1"/>
    </source>
</evidence>
<protein>
    <submittedName>
        <fullName evidence="3">Uncharacterized protein</fullName>
    </submittedName>
</protein>
<dbReference type="Pfam" id="PF24365">
    <property type="entry name" value="DUF7521"/>
    <property type="match status" value="1"/>
</dbReference>
<dbReference type="AlphaFoldDB" id="A0AAE3IBK3"/>
<keyword evidence="1" id="KW-0472">Membrane</keyword>
<dbReference type="RefSeq" id="WP_315908737.1">
    <property type="nucleotide sequence ID" value="NZ_JAOPKC010000006.1"/>
</dbReference>
<feature type="transmembrane region" description="Helical" evidence="1">
    <location>
        <begin position="6"/>
        <end position="27"/>
    </location>
</feature>
<comment type="caution">
    <text evidence="3">The sequence shown here is derived from an EMBL/GenBank/DDBJ whole genome shotgun (WGS) entry which is preliminary data.</text>
</comment>
<dbReference type="EMBL" id="JAOPKC010000006">
    <property type="protein sequence ID" value="MCU4717972.1"/>
    <property type="molecule type" value="Genomic_DNA"/>
</dbReference>
<feature type="transmembrane region" description="Helical" evidence="1">
    <location>
        <begin position="39"/>
        <end position="59"/>
    </location>
</feature>
<evidence type="ECO:0000313" key="4">
    <source>
        <dbReference type="Proteomes" id="UP001208186"/>
    </source>
</evidence>
<evidence type="ECO:0000313" key="5">
    <source>
        <dbReference type="Proteomes" id="UP001209746"/>
    </source>
</evidence>
<feature type="transmembrane region" description="Helical" evidence="1">
    <location>
        <begin position="71"/>
        <end position="93"/>
    </location>
</feature>
<proteinExistence type="predicted"/>
<evidence type="ECO:0000313" key="3">
    <source>
        <dbReference type="EMBL" id="MCU4727137.1"/>
    </source>
</evidence>
<keyword evidence="1" id="KW-0812">Transmembrane</keyword>